<sequence length="49" mass="6019">MFIFYKGEKRTLEEIYEKEKQNPKKPEFLKTIKELLDLEKNEINRKCGQ</sequence>
<proteinExistence type="predicted"/>
<evidence type="ECO:0000313" key="3">
    <source>
        <dbReference type="Proteomes" id="UP001068021"/>
    </source>
</evidence>
<evidence type="ECO:0000313" key="2">
    <source>
        <dbReference type="EMBL" id="MCZ3373772.1"/>
    </source>
</evidence>
<keyword evidence="3" id="KW-1185">Reference proteome</keyword>
<dbReference type="RefSeq" id="WP_157197642.1">
    <property type="nucleotide sequence ID" value="NZ_JAPVER010000020.1"/>
</dbReference>
<dbReference type="Proteomes" id="UP001074446">
    <property type="component" value="Unassembled WGS sequence"/>
</dbReference>
<protein>
    <submittedName>
        <fullName evidence="1">Uncharacterized protein</fullName>
    </submittedName>
</protein>
<dbReference type="EMBL" id="JAPVER010000020">
    <property type="protein sequence ID" value="MCZ3367080.1"/>
    <property type="molecule type" value="Genomic_DNA"/>
</dbReference>
<evidence type="ECO:0000313" key="1">
    <source>
        <dbReference type="EMBL" id="MCZ3367080.1"/>
    </source>
</evidence>
<accession>A0A9E5A2W2</accession>
<gene>
    <name evidence="2" type="ORF">O3H35_14070</name>
    <name evidence="1" type="ORF">O3H54_14420</name>
</gene>
<dbReference type="Proteomes" id="UP001068021">
    <property type="component" value="Unassembled WGS sequence"/>
</dbReference>
<name>A0A9E5A2W2_9EURY</name>
<dbReference type="AlphaFoldDB" id="A0A9E5A2W2"/>
<comment type="caution">
    <text evidence="1">The sequence shown here is derived from an EMBL/GenBank/DDBJ whole genome shotgun (WGS) entry which is preliminary data.</text>
</comment>
<organism evidence="1 3">
    <name type="scientific">Methanobacterium veterum</name>
    <dbReference type="NCBI Taxonomy" id="408577"/>
    <lineage>
        <taxon>Archaea</taxon>
        <taxon>Methanobacteriati</taxon>
        <taxon>Methanobacteriota</taxon>
        <taxon>Methanomada group</taxon>
        <taxon>Methanobacteria</taxon>
        <taxon>Methanobacteriales</taxon>
        <taxon>Methanobacteriaceae</taxon>
        <taxon>Methanobacterium</taxon>
    </lineage>
</organism>
<dbReference type="EMBL" id="JAPVES010000030">
    <property type="protein sequence ID" value="MCZ3373772.1"/>
    <property type="molecule type" value="Genomic_DNA"/>
</dbReference>
<reference evidence="1" key="1">
    <citation type="submission" date="2022-12" db="EMBL/GenBank/DDBJ databases">
        <title>Reclassification of two methanogenic archaea species isolated from the Kolyma lowland permafrost.</title>
        <authorList>
            <person name="Trubitsyn V.E."/>
            <person name="Rivkina E.M."/>
            <person name="Shcherbakova V.A."/>
        </authorList>
    </citation>
    <scope>NUCLEOTIDE SEQUENCE</scope>
    <source>
        <strain evidence="1">M2</strain>
        <strain evidence="2">MK4</strain>
    </source>
</reference>